<feature type="compositionally biased region" description="Basic and acidic residues" evidence="1">
    <location>
        <begin position="58"/>
        <end position="68"/>
    </location>
</feature>
<name>A0A517XYP9_9BACT</name>
<dbReference type="OrthoDB" id="127333at2"/>
<evidence type="ECO:0000256" key="1">
    <source>
        <dbReference type="SAM" id="MobiDB-lite"/>
    </source>
</evidence>
<dbReference type="PROSITE" id="PS51318">
    <property type="entry name" value="TAT"/>
    <property type="match status" value="1"/>
</dbReference>
<dbReference type="Pfam" id="PF07394">
    <property type="entry name" value="DUF1501"/>
    <property type="match status" value="1"/>
</dbReference>
<dbReference type="KEGG" id="uli:ETAA1_45940"/>
<dbReference type="PANTHER" id="PTHR43737:SF1">
    <property type="entry name" value="DUF1501 DOMAIN-CONTAINING PROTEIN"/>
    <property type="match status" value="1"/>
</dbReference>
<keyword evidence="3" id="KW-1185">Reference proteome</keyword>
<dbReference type="RefSeq" id="WP_145242488.1">
    <property type="nucleotide sequence ID" value="NZ_CP036273.1"/>
</dbReference>
<reference evidence="2 3" key="1">
    <citation type="submission" date="2019-02" db="EMBL/GenBank/DDBJ databases">
        <title>Deep-cultivation of Planctomycetes and their phenomic and genomic characterization uncovers novel biology.</title>
        <authorList>
            <person name="Wiegand S."/>
            <person name="Jogler M."/>
            <person name="Boedeker C."/>
            <person name="Pinto D."/>
            <person name="Vollmers J."/>
            <person name="Rivas-Marin E."/>
            <person name="Kohn T."/>
            <person name="Peeters S.H."/>
            <person name="Heuer A."/>
            <person name="Rast P."/>
            <person name="Oberbeckmann S."/>
            <person name="Bunk B."/>
            <person name="Jeske O."/>
            <person name="Meyerdierks A."/>
            <person name="Storesund J.E."/>
            <person name="Kallscheuer N."/>
            <person name="Luecker S."/>
            <person name="Lage O.M."/>
            <person name="Pohl T."/>
            <person name="Merkel B.J."/>
            <person name="Hornburger P."/>
            <person name="Mueller R.-W."/>
            <person name="Bruemmer F."/>
            <person name="Labrenz M."/>
            <person name="Spormann A.M."/>
            <person name="Op den Camp H."/>
            <person name="Overmann J."/>
            <person name="Amann R."/>
            <person name="Jetten M.S.M."/>
            <person name="Mascher T."/>
            <person name="Medema M.H."/>
            <person name="Devos D.P."/>
            <person name="Kaster A.-K."/>
            <person name="Ovreas L."/>
            <person name="Rohde M."/>
            <person name="Galperin M.Y."/>
            <person name="Jogler C."/>
        </authorList>
    </citation>
    <scope>NUCLEOTIDE SEQUENCE [LARGE SCALE GENOMIC DNA]</scope>
    <source>
        <strain evidence="2 3">ETA_A1</strain>
    </source>
</reference>
<dbReference type="EMBL" id="CP036273">
    <property type="protein sequence ID" value="QDU22611.1"/>
    <property type="molecule type" value="Genomic_DNA"/>
</dbReference>
<dbReference type="AlphaFoldDB" id="A0A517XYP9"/>
<dbReference type="PANTHER" id="PTHR43737">
    <property type="entry name" value="BLL7424 PROTEIN"/>
    <property type="match status" value="1"/>
</dbReference>
<dbReference type="Proteomes" id="UP000319576">
    <property type="component" value="Chromosome"/>
</dbReference>
<dbReference type="SUPFAM" id="SSF53649">
    <property type="entry name" value="Alkaline phosphatase-like"/>
    <property type="match status" value="1"/>
</dbReference>
<dbReference type="InterPro" id="IPR006311">
    <property type="entry name" value="TAT_signal"/>
</dbReference>
<organism evidence="2 3">
    <name type="scientific">Urbifossiella limnaea</name>
    <dbReference type="NCBI Taxonomy" id="2528023"/>
    <lineage>
        <taxon>Bacteria</taxon>
        <taxon>Pseudomonadati</taxon>
        <taxon>Planctomycetota</taxon>
        <taxon>Planctomycetia</taxon>
        <taxon>Gemmatales</taxon>
        <taxon>Gemmataceae</taxon>
        <taxon>Urbifossiella</taxon>
    </lineage>
</organism>
<sequence length="449" mass="48144">MLTLLTPDRDPLSRRAWLRAGAVGLGGLALPQLAAARPAGRAKSVIVFGLLGGPSQHDTWDPKPDAPAEVRGPFGSIATRTPGLRVGELMPLTAQLTDKLAVLRAVATDDNAHSSSGYQMLTGVPHQPPSQENATPRAPNNAPSLGSIVRYLRPAPGKLPAAVTLPEHMWNDGGFTWPGQDAGLLGRKHDPWLVPCDPSNARFKIDSLAAPDEVPAARLRDRRGLLGGLDRFPTGAESESYDAGVRKAFELVASGAAREAFDLNREPAKLRERYGNSRFAQSCLLARRLVEAGVSLVQVNWTRIANLPNQGGWDTHAKHNDAAKDFLMPMMDRAFSALVSDLEVRGLLDETLVVWFGEFGRTPRFNGNAGRDHWGHVFSLALAGGGVRGGVVYGASDKHGARPADGRVAPRDLIATVLHLLGLPPEAELRDTEGRPFPASRGEVIRAVV</sequence>
<evidence type="ECO:0000313" key="3">
    <source>
        <dbReference type="Proteomes" id="UP000319576"/>
    </source>
</evidence>
<proteinExistence type="predicted"/>
<feature type="region of interest" description="Disordered" evidence="1">
    <location>
        <begin position="57"/>
        <end position="76"/>
    </location>
</feature>
<evidence type="ECO:0008006" key="4">
    <source>
        <dbReference type="Google" id="ProtNLM"/>
    </source>
</evidence>
<evidence type="ECO:0000313" key="2">
    <source>
        <dbReference type="EMBL" id="QDU22611.1"/>
    </source>
</evidence>
<dbReference type="InterPro" id="IPR017850">
    <property type="entry name" value="Alkaline_phosphatase_core_sf"/>
</dbReference>
<gene>
    <name evidence="2" type="ORF">ETAA1_45940</name>
</gene>
<protein>
    <recommendedName>
        <fullName evidence="4">DUF1501 domain-containing protein</fullName>
    </recommendedName>
</protein>
<dbReference type="InterPro" id="IPR010869">
    <property type="entry name" value="DUF1501"/>
</dbReference>
<dbReference type="Gene3D" id="3.40.720.10">
    <property type="entry name" value="Alkaline Phosphatase, subunit A"/>
    <property type="match status" value="1"/>
</dbReference>
<accession>A0A517XYP9</accession>